<keyword evidence="7" id="KW-1185">Reference proteome</keyword>
<dbReference type="GO" id="GO:0016787">
    <property type="term" value="F:hydrolase activity"/>
    <property type="evidence" value="ECO:0007669"/>
    <property type="project" value="UniProtKB-KW"/>
</dbReference>
<proteinExistence type="predicted"/>
<evidence type="ECO:0000313" key="3">
    <source>
        <dbReference type="EMBL" id="CAF1260715.1"/>
    </source>
</evidence>
<dbReference type="Gene3D" id="3.40.50.1820">
    <property type="entry name" value="alpha/beta hydrolase"/>
    <property type="match status" value="1"/>
</dbReference>
<dbReference type="Proteomes" id="UP000677228">
    <property type="component" value="Unassembled WGS sequence"/>
</dbReference>
<dbReference type="InterPro" id="IPR050300">
    <property type="entry name" value="GDXG_lipolytic_enzyme"/>
</dbReference>
<feature type="domain" description="Alpha/beta hydrolase fold-3" evidence="2">
    <location>
        <begin position="56"/>
        <end position="215"/>
    </location>
</feature>
<evidence type="ECO:0000256" key="1">
    <source>
        <dbReference type="ARBA" id="ARBA00022801"/>
    </source>
</evidence>
<name>A0A815W4A3_9BILA</name>
<dbReference type="AlphaFoldDB" id="A0A815W4A3"/>
<dbReference type="EMBL" id="CAJOBA010038816">
    <property type="protein sequence ID" value="CAF4067325.1"/>
    <property type="molecule type" value="Genomic_DNA"/>
</dbReference>
<gene>
    <name evidence="4" type="ORF">GPM918_LOCUS38748</name>
    <name evidence="3" type="ORF">OVA965_LOCUS26716</name>
    <name evidence="6" type="ORF">SRO942_LOCUS39592</name>
    <name evidence="5" type="ORF">TMI583_LOCUS27457</name>
</gene>
<dbReference type="InterPro" id="IPR029058">
    <property type="entry name" value="AB_hydrolase_fold"/>
</dbReference>
<sequence length="257" mass="29299">MIENDLRCTSVVNIFTPQEKKFTWLGTDELLGLFKRLCTIPTFIEAADFSSPGFLEYRLLPENSFPNIIQDALTLYQALLNERKRLIGIGDSAGGGLWLLTVQTLIREQIPPPRAIVVFSPWADLTQSGQSYRNNQHSDLMLTIATANWLKQQIIDNDGNKSFPLFGSFKNFPSLYICVGGAELLESDSRLVYARAKEENVDVQLDVGEHLSHIYPIFYSYYPESKQALTRILDWLHKKLLNDKTNTYSANYTTLHE</sequence>
<accession>A0A815W4A3</accession>
<dbReference type="InterPro" id="IPR013094">
    <property type="entry name" value="AB_hydrolase_3"/>
</dbReference>
<evidence type="ECO:0000313" key="4">
    <source>
        <dbReference type="EMBL" id="CAF1543143.1"/>
    </source>
</evidence>
<dbReference type="Proteomes" id="UP000663829">
    <property type="component" value="Unassembled WGS sequence"/>
</dbReference>
<dbReference type="Proteomes" id="UP000682733">
    <property type="component" value="Unassembled WGS sequence"/>
</dbReference>
<dbReference type="PANTHER" id="PTHR48081">
    <property type="entry name" value="AB HYDROLASE SUPERFAMILY PROTEIN C4A8.06C"/>
    <property type="match status" value="1"/>
</dbReference>
<dbReference type="SUPFAM" id="SSF53474">
    <property type="entry name" value="alpha/beta-Hydrolases"/>
    <property type="match status" value="1"/>
</dbReference>
<protein>
    <recommendedName>
        <fullName evidence="2">Alpha/beta hydrolase fold-3 domain-containing protein</fullName>
    </recommendedName>
</protein>
<dbReference type="OrthoDB" id="408631at2759"/>
<keyword evidence="1" id="KW-0378">Hydrolase</keyword>
<dbReference type="EMBL" id="CAJNOQ010026124">
    <property type="protein sequence ID" value="CAF1543143.1"/>
    <property type="molecule type" value="Genomic_DNA"/>
</dbReference>
<evidence type="ECO:0000313" key="6">
    <source>
        <dbReference type="EMBL" id="CAF4403639.1"/>
    </source>
</evidence>
<dbReference type="Proteomes" id="UP000681722">
    <property type="component" value="Unassembled WGS sequence"/>
</dbReference>
<reference evidence="4" key="1">
    <citation type="submission" date="2021-02" db="EMBL/GenBank/DDBJ databases">
        <authorList>
            <person name="Nowell W R."/>
        </authorList>
    </citation>
    <scope>NUCLEOTIDE SEQUENCE</scope>
</reference>
<evidence type="ECO:0000313" key="5">
    <source>
        <dbReference type="EMBL" id="CAF4067325.1"/>
    </source>
</evidence>
<evidence type="ECO:0000259" key="2">
    <source>
        <dbReference type="Pfam" id="PF07859"/>
    </source>
</evidence>
<dbReference type="EMBL" id="CAJNOK010017261">
    <property type="protein sequence ID" value="CAF1260715.1"/>
    <property type="molecule type" value="Genomic_DNA"/>
</dbReference>
<dbReference type="PANTHER" id="PTHR48081:SF8">
    <property type="entry name" value="ALPHA_BETA HYDROLASE FOLD-3 DOMAIN-CONTAINING PROTEIN-RELATED"/>
    <property type="match status" value="1"/>
</dbReference>
<dbReference type="Pfam" id="PF07859">
    <property type="entry name" value="Abhydrolase_3"/>
    <property type="match status" value="1"/>
</dbReference>
<organism evidence="4 7">
    <name type="scientific">Didymodactylos carnosus</name>
    <dbReference type="NCBI Taxonomy" id="1234261"/>
    <lineage>
        <taxon>Eukaryota</taxon>
        <taxon>Metazoa</taxon>
        <taxon>Spiralia</taxon>
        <taxon>Gnathifera</taxon>
        <taxon>Rotifera</taxon>
        <taxon>Eurotatoria</taxon>
        <taxon>Bdelloidea</taxon>
        <taxon>Philodinida</taxon>
        <taxon>Philodinidae</taxon>
        <taxon>Didymodactylos</taxon>
    </lineage>
</organism>
<dbReference type="EMBL" id="CAJOBC010091770">
    <property type="protein sequence ID" value="CAF4403639.1"/>
    <property type="molecule type" value="Genomic_DNA"/>
</dbReference>
<comment type="caution">
    <text evidence="4">The sequence shown here is derived from an EMBL/GenBank/DDBJ whole genome shotgun (WGS) entry which is preliminary data.</text>
</comment>
<evidence type="ECO:0000313" key="7">
    <source>
        <dbReference type="Proteomes" id="UP000663829"/>
    </source>
</evidence>